<evidence type="ECO:0000313" key="14">
    <source>
        <dbReference type="Proteomes" id="UP000295110"/>
    </source>
</evidence>
<evidence type="ECO:0000256" key="9">
    <source>
        <dbReference type="ARBA" id="ARBA00025772"/>
    </source>
</evidence>
<sequence>MLKRAASAGFGLIEMLVAISIMVVMAALALPSLSTWVSNARMRAVADALQAGLHVAQTEAQRRSNTVVVFMTGSRVCDINATATASGAYWQARLVPDLLQSIAAEAVQCGALPDVGEGVTITASSTALCFGADGRQTTVSNPASIGVDCTAATASYLVQRSGSDRRLQLNVSMAGSIRVCDPDKASTAPDGCR</sequence>
<evidence type="ECO:0000256" key="11">
    <source>
        <dbReference type="SAM" id="Phobius"/>
    </source>
</evidence>
<evidence type="ECO:0000256" key="2">
    <source>
        <dbReference type="ARBA" id="ARBA00021549"/>
    </source>
</evidence>
<dbReference type="InterPro" id="IPR045584">
    <property type="entry name" value="Pilin-like"/>
</dbReference>
<protein>
    <recommendedName>
        <fullName evidence="2">Type II secretion system protein H</fullName>
    </recommendedName>
    <alternativeName>
        <fullName evidence="10">General secretion pathway protein H</fullName>
    </alternativeName>
</protein>
<keyword evidence="4" id="KW-0488">Methylation</keyword>
<evidence type="ECO:0000256" key="3">
    <source>
        <dbReference type="ARBA" id="ARBA00022475"/>
    </source>
</evidence>
<dbReference type="Pfam" id="PF12019">
    <property type="entry name" value="GspH"/>
    <property type="match status" value="1"/>
</dbReference>
<dbReference type="Gene3D" id="3.30.700.10">
    <property type="entry name" value="Glycoprotein, Type 4 Pilin"/>
    <property type="match status" value="1"/>
</dbReference>
<evidence type="ECO:0000256" key="5">
    <source>
        <dbReference type="ARBA" id="ARBA00022519"/>
    </source>
</evidence>
<keyword evidence="7 11" id="KW-1133">Transmembrane helix</keyword>
<evidence type="ECO:0000256" key="7">
    <source>
        <dbReference type="ARBA" id="ARBA00022989"/>
    </source>
</evidence>
<dbReference type="GO" id="GO:0005886">
    <property type="term" value="C:plasma membrane"/>
    <property type="evidence" value="ECO:0007669"/>
    <property type="project" value="UniProtKB-SubCell"/>
</dbReference>
<keyword evidence="6 11" id="KW-0812">Transmembrane</keyword>
<evidence type="ECO:0000259" key="12">
    <source>
        <dbReference type="Pfam" id="PF12019"/>
    </source>
</evidence>
<organism evidence="13 14">
    <name type="scientific">Roseateles saccharophilus</name>
    <name type="common">Pseudomonas saccharophila</name>
    <dbReference type="NCBI Taxonomy" id="304"/>
    <lineage>
        <taxon>Bacteria</taxon>
        <taxon>Pseudomonadati</taxon>
        <taxon>Pseudomonadota</taxon>
        <taxon>Betaproteobacteria</taxon>
        <taxon>Burkholderiales</taxon>
        <taxon>Sphaerotilaceae</taxon>
        <taxon>Roseateles</taxon>
    </lineage>
</organism>
<evidence type="ECO:0000256" key="8">
    <source>
        <dbReference type="ARBA" id="ARBA00023136"/>
    </source>
</evidence>
<dbReference type="GO" id="GO:0015628">
    <property type="term" value="P:protein secretion by the type II secretion system"/>
    <property type="evidence" value="ECO:0007669"/>
    <property type="project" value="InterPro"/>
</dbReference>
<evidence type="ECO:0000256" key="1">
    <source>
        <dbReference type="ARBA" id="ARBA00004377"/>
    </source>
</evidence>
<dbReference type="Pfam" id="PF07963">
    <property type="entry name" value="N_methyl"/>
    <property type="match status" value="1"/>
</dbReference>
<evidence type="ECO:0000256" key="4">
    <source>
        <dbReference type="ARBA" id="ARBA00022481"/>
    </source>
</evidence>
<comment type="caution">
    <text evidence="13">The sequence shown here is derived from an EMBL/GenBank/DDBJ whole genome shotgun (WGS) entry which is preliminary data.</text>
</comment>
<reference evidence="13 14" key="1">
    <citation type="submission" date="2019-03" db="EMBL/GenBank/DDBJ databases">
        <title>Genomic Encyclopedia of Type Strains, Phase IV (KMG-IV): sequencing the most valuable type-strain genomes for metagenomic binning, comparative biology and taxonomic classification.</title>
        <authorList>
            <person name="Goeker M."/>
        </authorList>
    </citation>
    <scope>NUCLEOTIDE SEQUENCE [LARGE SCALE GENOMIC DNA]</scope>
    <source>
        <strain evidence="13 14">DSM 654</strain>
    </source>
</reference>
<dbReference type="Proteomes" id="UP000295110">
    <property type="component" value="Unassembled WGS sequence"/>
</dbReference>
<keyword evidence="5" id="KW-0997">Cell inner membrane</keyword>
<comment type="subcellular location">
    <subcellularLocation>
        <location evidence="1">Cell inner membrane</location>
        <topology evidence="1">Single-pass membrane protein</topology>
    </subcellularLocation>
</comment>
<dbReference type="InterPro" id="IPR012902">
    <property type="entry name" value="N_methyl_site"/>
</dbReference>
<evidence type="ECO:0000256" key="10">
    <source>
        <dbReference type="ARBA" id="ARBA00030775"/>
    </source>
</evidence>
<evidence type="ECO:0000313" key="13">
    <source>
        <dbReference type="EMBL" id="TCU90827.1"/>
    </source>
</evidence>
<evidence type="ECO:0000256" key="6">
    <source>
        <dbReference type="ARBA" id="ARBA00022692"/>
    </source>
</evidence>
<keyword evidence="14" id="KW-1185">Reference proteome</keyword>
<dbReference type="InterPro" id="IPR022346">
    <property type="entry name" value="T2SS_GspH"/>
</dbReference>
<dbReference type="EMBL" id="SMBU01000029">
    <property type="protein sequence ID" value="TCU90827.1"/>
    <property type="molecule type" value="Genomic_DNA"/>
</dbReference>
<keyword evidence="3" id="KW-1003">Cell membrane</keyword>
<feature type="domain" description="General secretion pathway GspH" evidence="12">
    <location>
        <begin position="46"/>
        <end position="175"/>
    </location>
</feature>
<name>A0A4R3UJN6_ROSSA</name>
<dbReference type="NCBIfam" id="TIGR02532">
    <property type="entry name" value="IV_pilin_GFxxxE"/>
    <property type="match status" value="1"/>
</dbReference>
<gene>
    <name evidence="13" type="ORF">EV671_102948</name>
</gene>
<comment type="similarity">
    <text evidence="9">Belongs to the GSP H family.</text>
</comment>
<dbReference type="SUPFAM" id="SSF54523">
    <property type="entry name" value="Pili subunits"/>
    <property type="match status" value="1"/>
</dbReference>
<feature type="transmembrane region" description="Helical" evidence="11">
    <location>
        <begin position="12"/>
        <end position="33"/>
    </location>
</feature>
<dbReference type="GO" id="GO:0015627">
    <property type="term" value="C:type II protein secretion system complex"/>
    <property type="evidence" value="ECO:0007669"/>
    <property type="project" value="InterPro"/>
</dbReference>
<dbReference type="AlphaFoldDB" id="A0A4R3UJN6"/>
<accession>A0A4R3UJN6</accession>
<dbReference type="RefSeq" id="WP_165917649.1">
    <property type="nucleotide sequence ID" value="NZ_CBCSGL010000028.1"/>
</dbReference>
<keyword evidence="8 11" id="KW-0472">Membrane</keyword>
<proteinExistence type="inferred from homology"/>